<gene>
    <name evidence="10" type="ORF">Ocin01_16354</name>
</gene>
<accession>A0A1D2MBE8</accession>
<dbReference type="SUPFAM" id="SSF53335">
    <property type="entry name" value="S-adenosyl-L-methionine-dependent methyltransferases"/>
    <property type="match status" value="1"/>
</dbReference>
<feature type="compositionally biased region" description="Acidic residues" evidence="8">
    <location>
        <begin position="57"/>
        <end position="72"/>
    </location>
</feature>
<comment type="caution">
    <text evidence="10">The sequence shown here is derived from an EMBL/GenBank/DDBJ whole genome shotgun (WGS) entry which is preliminary data.</text>
</comment>
<dbReference type="EMBL" id="LJIJ01002034">
    <property type="protein sequence ID" value="ODM90328.1"/>
    <property type="molecule type" value="Genomic_DNA"/>
</dbReference>
<protein>
    <recommendedName>
        <fullName evidence="1">type I protein arginine methyltransferase</fullName>
        <ecNumber evidence="1">2.1.1.319</ecNumber>
    </recommendedName>
</protein>
<dbReference type="EC" id="2.1.1.319" evidence="1"/>
<proteinExistence type="predicted"/>
<evidence type="ECO:0000256" key="3">
    <source>
        <dbReference type="ARBA" id="ARBA00022679"/>
    </source>
</evidence>
<comment type="catalytic activity">
    <reaction evidence="6">
        <text>L-arginyl-[protein] + S-adenosyl-L-methionine = N(omega)-methyl-L-arginyl-[protein] + S-adenosyl-L-homocysteine + H(+)</text>
        <dbReference type="Rhea" id="RHEA:48100"/>
        <dbReference type="Rhea" id="RHEA-COMP:10532"/>
        <dbReference type="Rhea" id="RHEA-COMP:11990"/>
        <dbReference type="ChEBI" id="CHEBI:15378"/>
        <dbReference type="ChEBI" id="CHEBI:29965"/>
        <dbReference type="ChEBI" id="CHEBI:57856"/>
        <dbReference type="ChEBI" id="CHEBI:59789"/>
        <dbReference type="ChEBI" id="CHEBI:65280"/>
    </reaction>
    <physiologicalReaction direction="left-to-right" evidence="6">
        <dbReference type="Rhea" id="RHEA:48101"/>
    </physiologicalReaction>
</comment>
<evidence type="ECO:0000259" key="9">
    <source>
        <dbReference type="Pfam" id="PF22528"/>
    </source>
</evidence>
<dbReference type="STRING" id="48709.A0A1D2MBE8"/>
<dbReference type="PROSITE" id="PS51678">
    <property type="entry name" value="SAM_MT_PRMT"/>
    <property type="match status" value="1"/>
</dbReference>
<dbReference type="InterPro" id="IPR036236">
    <property type="entry name" value="Znf_C2H2_sf"/>
</dbReference>
<dbReference type="GO" id="GO:0032259">
    <property type="term" value="P:methylation"/>
    <property type="evidence" value="ECO:0007669"/>
    <property type="project" value="UniProtKB-KW"/>
</dbReference>
<dbReference type="Gene3D" id="3.40.50.150">
    <property type="entry name" value="Vaccinia Virus protein VP39"/>
    <property type="match status" value="1"/>
</dbReference>
<dbReference type="InterPro" id="IPR055135">
    <property type="entry name" value="PRMT_dom"/>
</dbReference>
<evidence type="ECO:0000256" key="4">
    <source>
        <dbReference type="ARBA" id="ARBA00022691"/>
    </source>
</evidence>
<dbReference type="InterPro" id="IPR029063">
    <property type="entry name" value="SAM-dependent_MTases_sf"/>
</dbReference>
<keyword evidence="3 7" id="KW-0808">Transferase</keyword>
<dbReference type="SUPFAM" id="SSF57667">
    <property type="entry name" value="beta-beta-alpha zinc fingers"/>
    <property type="match status" value="1"/>
</dbReference>
<dbReference type="Proteomes" id="UP000094527">
    <property type="component" value="Unassembled WGS sequence"/>
</dbReference>
<name>A0A1D2MBE8_ORCCI</name>
<dbReference type="GO" id="GO:0005634">
    <property type="term" value="C:nucleus"/>
    <property type="evidence" value="ECO:0007669"/>
    <property type="project" value="TreeGrafter"/>
</dbReference>
<dbReference type="AlphaFoldDB" id="A0A1D2MBE8"/>
<dbReference type="PANTHER" id="PTHR11006:SF53">
    <property type="entry name" value="PROTEIN ARGININE N-METHYLTRANSFERASE 3"/>
    <property type="match status" value="1"/>
</dbReference>
<dbReference type="Pfam" id="PF06325">
    <property type="entry name" value="PrmA"/>
    <property type="match status" value="1"/>
</dbReference>
<organism evidence="10 11">
    <name type="scientific">Orchesella cincta</name>
    <name type="common">Springtail</name>
    <name type="synonym">Podura cincta</name>
    <dbReference type="NCBI Taxonomy" id="48709"/>
    <lineage>
        <taxon>Eukaryota</taxon>
        <taxon>Metazoa</taxon>
        <taxon>Ecdysozoa</taxon>
        <taxon>Arthropoda</taxon>
        <taxon>Hexapoda</taxon>
        <taxon>Collembola</taxon>
        <taxon>Entomobryomorpha</taxon>
        <taxon>Entomobryoidea</taxon>
        <taxon>Orchesellidae</taxon>
        <taxon>Orchesellinae</taxon>
        <taxon>Orchesella</taxon>
    </lineage>
</organism>
<feature type="region of interest" description="Disordered" evidence="8">
    <location>
        <begin position="1"/>
        <end position="81"/>
    </location>
</feature>
<dbReference type="GO" id="GO:0042054">
    <property type="term" value="F:histone methyltransferase activity"/>
    <property type="evidence" value="ECO:0007669"/>
    <property type="project" value="TreeGrafter"/>
</dbReference>
<dbReference type="FunFam" id="3.40.50.150:FF:000003">
    <property type="entry name" value="Blast:Protein arginine N-methyltransferase 1"/>
    <property type="match status" value="1"/>
</dbReference>
<dbReference type="OrthoDB" id="7848332at2759"/>
<reference evidence="10 11" key="1">
    <citation type="journal article" date="2016" name="Genome Biol. Evol.">
        <title>Gene Family Evolution Reflects Adaptation to Soil Environmental Stressors in the Genome of the Collembolan Orchesella cincta.</title>
        <authorList>
            <person name="Faddeeva-Vakhrusheva A."/>
            <person name="Derks M.F."/>
            <person name="Anvar S.Y."/>
            <person name="Agamennone V."/>
            <person name="Suring W."/>
            <person name="Smit S."/>
            <person name="van Straalen N.M."/>
            <person name="Roelofs D."/>
        </authorList>
    </citation>
    <scope>NUCLEOTIDE SEQUENCE [LARGE SCALE GENOMIC DNA]</scope>
    <source>
        <tissue evidence="10">Mixed pool</tissue>
    </source>
</reference>
<evidence type="ECO:0000256" key="8">
    <source>
        <dbReference type="SAM" id="MobiDB-lite"/>
    </source>
</evidence>
<feature type="compositionally biased region" description="Acidic residues" evidence="8">
    <location>
        <begin position="14"/>
        <end position="26"/>
    </location>
</feature>
<dbReference type="PANTHER" id="PTHR11006">
    <property type="entry name" value="PROTEIN ARGININE N-METHYLTRANSFERASE"/>
    <property type="match status" value="1"/>
</dbReference>
<evidence type="ECO:0000313" key="11">
    <source>
        <dbReference type="Proteomes" id="UP000094527"/>
    </source>
</evidence>
<feature type="compositionally biased region" description="Low complexity" evidence="8">
    <location>
        <begin position="29"/>
        <end position="40"/>
    </location>
</feature>
<keyword evidence="11" id="KW-1185">Reference proteome</keyword>
<evidence type="ECO:0000256" key="1">
    <source>
        <dbReference type="ARBA" id="ARBA00011925"/>
    </source>
</evidence>
<evidence type="ECO:0000256" key="6">
    <source>
        <dbReference type="ARBA" id="ARBA00049303"/>
    </source>
</evidence>
<evidence type="ECO:0000256" key="5">
    <source>
        <dbReference type="ARBA" id="ARBA00047384"/>
    </source>
</evidence>
<sequence length="573" mass="65486">MSSSRKAVQFPTGDESDCCPSADDECSPTTATSTGSTSDDATVRFKNDRRKNVKEGGEEDSSDSGDDDEEDEVVKGGRDAWKEEDGKGISCECLICSHTTSGYEAADLMKEHLESEHQLSFQKLKTVLKLSYMGFVQFVRFARRNKNKSDELVNLVSKLEASNAAPKDYPWSSDEFLVPKEGDLEADYFLTLDYFEEPEPSTDSQDLEALRRELDARREQVKQMEVVFRRVVLEPWEEASSSKALKKSKKTSRIAGKSDNDLYFMSYDELTIHHEMIFDHPRTEAYRKAINEVRFLIKDSTVMDLGCGTAILSMFCALQGAKKVYAVENSEIIYEAMNNVFDNSLEKIIEFKRQDIDKEDLEIEKVDVIVSEFMGYFLFFEGMTETFIRARDKYLKKGGRLLPDAADVYLVPLGREGLYRSKVDCWDNVYGFKMQAMKDLTMKEIPINSVSPDETIGPAVCVKNLNLYTCSVDEIQIDEEFKFRIDDDTELCAIAGYFSVTFRGVKTPIVLSTSPEDPPTHWKQAIFFLPKRKRCTRGEEVPCRFKSYPHPENPRWLMVEITLDGVTHKYEFN</sequence>
<keyword evidence="4 7" id="KW-0949">S-adenosyl-L-methionine</keyword>
<dbReference type="CDD" id="cd02440">
    <property type="entry name" value="AdoMet_MTases"/>
    <property type="match status" value="1"/>
</dbReference>
<dbReference type="GO" id="GO:0035242">
    <property type="term" value="F:protein-arginine omega-N asymmetric methyltransferase activity"/>
    <property type="evidence" value="ECO:0007669"/>
    <property type="project" value="UniProtKB-EC"/>
</dbReference>
<dbReference type="Gene3D" id="2.70.160.11">
    <property type="entry name" value="Hnrnp arginine n-methyltransferase1"/>
    <property type="match status" value="1"/>
</dbReference>
<dbReference type="Pfam" id="PF22528">
    <property type="entry name" value="PRMT_C"/>
    <property type="match status" value="1"/>
</dbReference>
<evidence type="ECO:0000256" key="2">
    <source>
        <dbReference type="ARBA" id="ARBA00022603"/>
    </source>
</evidence>
<keyword evidence="2 7" id="KW-0489">Methyltransferase</keyword>
<evidence type="ECO:0000313" key="10">
    <source>
        <dbReference type="EMBL" id="ODM90328.1"/>
    </source>
</evidence>
<comment type="catalytic activity">
    <reaction evidence="5">
        <text>L-arginyl-[protein] + 2 S-adenosyl-L-methionine = N(omega),N(omega)-dimethyl-L-arginyl-[protein] + 2 S-adenosyl-L-homocysteine + 2 H(+)</text>
        <dbReference type="Rhea" id="RHEA:48096"/>
        <dbReference type="Rhea" id="RHEA-COMP:10532"/>
        <dbReference type="Rhea" id="RHEA-COMP:11991"/>
        <dbReference type="ChEBI" id="CHEBI:15378"/>
        <dbReference type="ChEBI" id="CHEBI:29965"/>
        <dbReference type="ChEBI" id="CHEBI:57856"/>
        <dbReference type="ChEBI" id="CHEBI:59789"/>
        <dbReference type="ChEBI" id="CHEBI:61897"/>
        <dbReference type="EC" id="2.1.1.319"/>
    </reaction>
    <physiologicalReaction direction="left-to-right" evidence="5">
        <dbReference type="Rhea" id="RHEA:48097"/>
    </physiologicalReaction>
</comment>
<dbReference type="InterPro" id="IPR025799">
    <property type="entry name" value="Arg_MeTrfase"/>
</dbReference>
<feature type="domain" description="Protein arginine N-methyltransferase" evidence="9">
    <location>
        <begin position="404"/>
        <end position="562"/>
    </location>
</feature>
<evidence type="ECO:0000256" key="7">
    <source>
        <dbReference type="PROSITE-ProRule" id="PRU01015"/>
    </source>
</evidence>